<keyword evidence="5 6" id="KW-0472">Membrane</keyword>
<feature type="transmembrane region" description="Helical" evidence="6">
    <location>
        <begin position="54"/>
        <end position="79"/>
    </location>
</feature>
<keyword evidence="2" id="KW-1003">Cell membrane</keyword>
<accession>A0A1F5GHG2</accession>
<evidence type="ECO:0000256" key="1">
    <source>
        <dbReference type="ARBA" id="ARBA00004651"/>
    </source>
</evidence>
<protein>
    <recommendedName>
        <fullName evidence="7">VTT domain-containing protein</fullName>
    </recommendedName>
</protein>
<dbReference type="Proteomes" id="UP000177124">
    <property type="component" value="Unassembled WGS sequence"/>
</dbReference>
<dbReference type="Pfam" id="PF09335">
    <property type="entry name" value="VTT_dom"/>
    <property type="match status" value="1"/>
</dbReference>
<evidence type="ECO:0000256" key="5">
    <source>
        <dbReference type="ARBA" id="ARBA00023136"/>
    </source>
</evidence>
<feature type="transmembrane region" description="Helical" evidence="6">
    <location>
        <begin position="146"/>
        <end position="167"/>
    </location>
</feature>
<dbReference type="InterPro" id="IPR051311">
    <property type="entry name" value="DedA_domain"/>
</dbReference>
<name>A0A1F5GHG2_9BACT</name>
<evidence type="ECO:0000256" key="4">
    <source>
        <dbReference type="ARBA" id="ARBA00022989"/>
    </source>
</evidence>
<evidence type="ECO:0000256" key="6">
    <source>
        <dbReference type="SAM" id="Phobius"/>
    </source>
</evidence>
<feature type="transmembrane region" description="Helical" evidence="6">
    <location>
        <begin position="12"/>
        <end position="34"/>
    </location>
</feature>
<sequence length="215" mass="24691">MIEFATNLIIQFIENTGYFGVFILMTLESALIPIPSEITMPFAGFLVQRGELNLALVILTGALANLFGSLIAYGVGYYLEEHVILKHLKNWGKYLLLTTTEYERSLRWLKKHGDAVAFFSRVLPGVRTFISLPAGLSEMNIFKFSIYTFLGSLIWSWFLTYVGVYFGENWHALEPYFRKFQIAIVATFIFLALIYLNHKLEILGFFKKTDRNGKD</sequence>
<dbReference type="InterPro" id="IPR032816">
    <property type="entry name" value="VTT_dom"/>
</dbReference>
<dbReference type="STRING" id="1797716.A3D07_01415"/>
<proteinExistence type="predicted"/>
<organism evidence="8 9">
    <name type="scientific">Candidatus Curtissbacteria bacterium RIFCSPHIGHO2_02_FULL_42_15</name>
    <dbReference type="NCBI Taxonomy" id="1797716"/>
    <lineage>
        <taxon>Bacteria</taxon>
        <taxon>Candidatus Curtissiibacteriota</taxon>
    </lineage>
</organism>
<evidence type="ECO:0000313" key="8">
    <source>
        <dbReference type="EMBL" id="OGD91302.1"/>
    </source>
</evidence>
<comment type="subcellular location">
    <subcellularLocation>
        <location evidence="1">Cell membrane</location>
        <topology evidence="1">Multi-pass membrane protein</topology>
    </subcellularLocation>
</comment>
<feature type="transmembrane region" description="Helical" evidence="6">
    <location>
        <begin position="179"/>
        <end position="198"/>
    </location>
</feature>
<reference evidence="8 9" key="1">
    <citation type="journal article" date="2016" name="Nat. Commun.">
        <title>Thousands of microbial genomes shed light on interconnected biogeochemical processes in an aquifer system.</title>
        <authorList>
            <person name="Anantharaman K."/>
            <person name="Brown C.T."/>
            <person name="Hug L.A."/>
            <person name="Sharon I."/>
            <person name="Castelle C.J."/>
            <person name="Probst A.J."/>
            <person name="Thomas B.C."/>
            <person name="Singh A."/>
            <person name="Wilkins M.J."/>
            <person name="Karaoz U."/>
            <person name="Brodie E.L."/>
            <person name="Williams K.H."/>
            <person name="Hubbard S.S."/>
            <person name="Banfield J.F."/>
        </authorList>
    </citation>
    <scope>NUCLEOTIDE SEQUENCE [LARGE SCALE GENOMIC DNA]</scope>
</reference>
<dbReference type="AlphaFoldDB" id="A0A1F5GHG2"/>
<comment type="caution">
    <text evidence="8">The sequence shown here is derived from an EMBL/GenBank/DDBJ whole genome shotgun (WGS) entry which is preliminary data.</text>
</comment>
<evidence type="ECO:0000256" key="3">
    <source>
        <dbReference type="ARBA" id="ARBA00022692"/>
    </source>
</evidence>
<dbReference type="GO" id="GO:0005886">
    <property type="term" value="C:plasma membrane"/>
    <property type="evidence" value="ECO:0007669"/>
    <property type="project" value="UniProtKB-SubCell"/>
</dbReference>
<gene>
    <name evidence="8" type="ORF">A3D07_01415</name>
</gene>
<evidence type="ECO:0000256" key="2">
    <source>
        <dbReference type="ARBA" id="ARBA00022475"/>
    </source>
</evidence>
<dbReference type="PANTHER" id="PTHR42709:SF6">
    <property type="entry name" value="UNDECAPRENYL PHOSPHATE TRANSPORTER A"/>
    <property type="match status" value="1"/>
</dbReference>
<evidence type="ECO:0000259" key="7">
    <source>
        <dbReference type="Pfam" id="PF09335"/>
    </source>
</evidence>
<keyword evidence="3 6" id="KW-0812">Transmembrane</keyword>
<dbReference type="PANTHER" id="PTHR42709">
    <property type="entry name" value="ALKALINE PHOSPHATASE LIKE PROTEIN"/>
    <property type="match status" value="1"/>
</dbReference>
<feature type="domain" description="VTT" evidence="7">
    <location>
        <begin position="34"/>
        <end position="163"/>
    </location>
</feature>
<dbReference type="EMBL" id="MFBF01000018">
    <property type="protein sequence ID" value="OGD91302.1"/>
    <property type="molecule type" value="Genomic_DNA"/>
</dbReference>
<keyword evidence="4 6" id="KW-1133">Transmembrane helix</keyword>
<evidence type="ECO:0000313" key="9">
    <source>
        <dbReference type="Proteomes" id="UP000177124"/>
    </source>
</evidence>